<proteinExistence type="predicted"/>
<reference evidence="2" key="1">
    <citation type="submission" date="2016-10" db="EMBL/GenBank/DDBJ databases">
        <authorList>
            <person name="Varghese N."/>
            <person name="Submissions S."/>
        </authorList>
    </citation>
    <scope>NUCLEOTIDE SEQUENCE [LARGE SCALE GENOMIC DNA]</scope>
    <source>
        <strain evidence="2">LMG 26416</strain>
    </source>
</reference>
<name>A0A1H7UC40_9BURK</name>
<dbReference type="RefSeq" id="WP_143040681.1">
    <property type="nucleotide sequence ID" value="NZ_FNSR01000001.1"/>
</dbReference>
<dbReference type="OrthoDB" id="9135621at2"/>
<dbReference type="EMBL" id="FOAJ01000018">
    <property type="protein sequence ID" value="SEL94336.1"/>
    <property type="molecule type" value="Genomic_DNA"/>
</dbReference>
<evidence type="ECO:0000313" key="2">
    <source>
        <dbReference type="Proteomes" id="UP000199120"/>
    </source>
</evidence>
<accession>A0A1H7UC40</accession>
<protein>
    <submittedName>
        <fullName evidence="1">Uncharacterized protein</fullName>
    </submittedName>
</protein>
<gene>
    <name evidence="1" type="ORF">SAMN05192542_11891</name>
</gene>
<keyword evidence="2" id="KW-1185">Reference proteome</keyword>
<dbReference type="Proteomes" id="UP000199120">
    <property type="component" value="Unassembled WGS sequence"/>
</dbReference>
<sequence length="151" mass="16265">MSDVPEHLNCSQARAAAVRKRPVAAALPQVSSRPTERGIYAWIAEAPGNVQAPLADAARAGPTTTVLLDGSAFTVGSLPLSKEHWLYAPRCEEWDEARDTTADTPHPILTHRQRDAVVAAVRYAVRGATMCGKEADFDPDALVQNAVYALF</sequence>
<organism evidence="1 2">
    <name type="scientific">Paraburkholderia caballeronis</name>
    <dbReference type="NCBI Taxonomy" id="416943"/>
    <lineage>
        <taxon>Bacteria</taxon>
        <taxon>Pseudomonadati</taxon>
        <taxon>Pseudomonadota</taxon>
        <taxon>Betaproteobacteria</taxon>
        <taxon>Burkholderiales</taxon>
        <taxon>Burkholderiaceae</taxon>
        <taxon>Paraburkholderia</taxon>
    </lineage>
</organism>
<evidence type="ECO:0000313" key="1">
    <source>
        <dbReference type="EMBL" id="SEL94336.1"/>
    </source>
</evidence>
<dbReference type="AlphaFoldDB" id="A0A1H7UC40"/>